<dbReference type="AlphaFoldDB" id="F2UT11"/>
<dbReference type="Proteomes" id="UP000007799">
    <property type="component" value="Unassembled WGS sequence"/>
</dbReference>
<dbReference type="OrthoDB" id="194358at2759"/>
<organism evidence="6">
    <name type="scientific">Salpingoeca rosetta (strain ATCC 50818 / BSB-021)</name>
    <dbReference type="NCBI Taxonomy" id="946362"/>
    <lineage>
        <taxon>Eukaryota</taxon>
        <taxon>Choanoflagellata</taxon>
        <taxon>Craspedida</taxon>
        <taxon>Salpingoecidae</taxon>
        <taxon>Salpingoeca</taxon>
    </lineage>
</organism>
<name>F2UT11_SALR5</name>
<dbReference type="SUPFAM" id="SSF48403">
    <property type="entry name" value="Ankyrin repeat"/>
    <property type="match status" value="1"/>
</dbReference>
<evidence type="ECO:0000256" key="4">
    <source>
        <dbReference type="SAM" id="MobiDB-lite"/>
    </source>
</evidence>
<evidence type="ECO:0000256" key="3">
    <source>
        <dbReference type="PROSITE-ProRule" id="PRU00023"/>
    </source>
</evidence>
<evidence type="ECO:0000313" key="6">
    <source>
        <dbReference type="Proteomes" id="UP000007799"/>
    </source>
</evidence>
<dbReference type="Pfam" id="PF13637">
    <property type="entry name" value="Ank_4"/>
    <property type="match status" value="1"/>
</dbReference>
<accession>F2UT11</accession>
<evidence type="ECO:0000256" key="1">
    <source>
        <dbReference type="ARBA" id="ARBA00022737"/>
    </source>
</evidence>
<dbReference type="InterPro" id="IPR036770">
    <property type="entry name" value="Ankyrin_rpt-contain_sf"/>
</dbReference>
<dbReference type="eggNOG" id="KOG2209">
    <property type="taxonomic scope" value="Eukaryota"/>
</dbReference>
<dbReference type="PROSITE" id="PS50088">
    <property type="entry name" value="ANK_REPEAT"/>
    <property type="match status" value="2"/>
</dbReference>
<evidence type="ECO:0000256" key="2">
    <source>
        <dbReference type="ARBA" id="ARBA00023043"/>
    </source>
</evidence>
<dbReference type="PROSITE" id="PS50297">
    <property type="entry name" value="ANK_REP_REGION"/>
    <property type="match status" value="2"/>
</dbReference>
<feature type="repeat" description="ANK" evidence="3">
    <location>
        <begin position="66"/>
        <end position="98"/>
    </location>
</feature>
<reference evidence="5" key="1">
    <citation type="submission" date="2009-08" db="EMBL/GenBank/DDBJ databases">
        <title>Annotation of Salpingoeca rosetta.</title>
        <authorList>
            <consortium name="The Broad Institute Genome Sequencing Platform"/>
            <person name="Russ C."/>
            <person name="Cuomo C."/>
            <person name="Burger G."/>
            <person name="Gray M.W."/>
            <person name="Holland P.W.H."/>
            <person name="King N."/>
            <person name="Lang F.B.F."/>
            <person name="Roger A.J."/>
            <person name="Ruiz-Trillo I."/>
            <person name="Young S.K."/>
            <person name="Zeng Q."/>
            <person name="Gargeya S."/>
            <person name="Alvarado L."/>
            <person name="Berlin A."/>
            <person name="Chapman S.B."/>
            <person name="Chen Z."/>
            <person name="Freedman E."/>
            <person name="Gellesch M."/>
            <person name="Goldberg J."/>
            <person name="Griggs A."/>
            <person name="Gujja S."/>
            <person name="Heilman E."/>
            <person name="Heiman D."/>
            <person name="Howarth C."/>
            <person name="Mehta T."/>
            <person name="Neiman D."/>
            <person name="Pearson M."/>
            <person name="Roberts A."/>
            <person name="Saif S."/>
            <person name="Shea T."/>
            <person name="Shenoy N."/>
            <person name="Sisk P."/>
            <person name="Stolte C."/>
            <person name="Sykes S."/>
            <person name="White J."/>
            <person name="Yandava C."/>
            <person name="Haas B."/>
            <person name="Nusbaum C."/>
            <person name="Birren B."/>
        </authorList>
    </citation>
    <scope>NUCLEOTIDE SEQUENCE [LARGE SCALE GENOMIC DNA]</scope>
    <source>
        <strain evidence="5">ATCC 50818</strain>
    </source>
</reference>
<dbReference type="GeneID" id="16068178"/>
<gene>
    <name evidence="5" type="ORF">PTSG_11307</name>
</gene>
<dbReference type="RefSeq" id="XP_004987666.1">
    <property type="nucleotide sequence ID" value="XM_004987609.1"/>
</dbReference>
<feature type="repeat" description="ANK" evidence="3">
    <location>
        <begin position="32"/>
        <end position="64"/>
    </location>
</feature>
<dbReference type="InParanoid" id="F2UT11"/>
<proteinExistence type="predicted"/>
<keyword evidence="2 3" id="KW-0040">ANK repeat</keyword>
<keyword evidence="6" id="KW-1185">Reference proteome</keyword>
<dbReference type="Gene3D" id="1.25.40.20">
    <property type="entry name" value="Ankyrin repeat-containing domain"/>
    <property type="match status" value="1"/>
</dbReference>
<dbReference type="FunCoup" id="F2UT11">
    <property type="interactions" value="834"/>
</dbReference>
<dbReference type="SMART" id="SM00248">
    <property type="entry name" value="ANK"/>
    <property type="match status" value="2"/>
</dbReference>
<dbReference type="InterPro" id="IPR002110">
    <property type="entry name" value="Ankyrin_rpt"/>
</dbReference>
<dbReference type="EMBL" id="GL832997">
    <property type="protein sequence ID" value="EGD81270.1"/>
    <property type="molecule type" value="Genomic_DNA"/>
</dbReference>
<dbReference type="PANTHER" id="PTHR24171:SF10">
    <property type="entry name" value="ANKYRIN REPEAT DOMAIN-CONTAINING PROTEIN 29-LIKE"/>
    <property type="match status" value="1"/>
</dbReference>
<dbReference type="OMA" id="DAIWPFF"/>
<dbReference type="STRING" id="946362.F2UT11"/>
<sequence>MTTMIQAVAAGSVRMVREQMEQGADINSAGSEGLMPLCVAAFWGHLPLVEMMLENGADVNVQNPSNKWTPLHAAAIQGHGKVVFALMDHNPDTTLVDANGCTAADYASALDNVWPHFAAAGHTRTPKPELIKKGIIFKVPKKTHDHVMAASHLNRPGSAYAVRQRPLYGRDTSHGDVLAEEDEGDGGQHRSSVPEILRS</sequence>
<protein>
    <submittedName>
        <fullName evidence="5">Uncharacterized protein</fullName>
    </submittedName>
</protein>
<dbReference type="KEGG" id="sre:PTSG_11307"/>
<dbReference type="PANTHER" id="PTHR24171">
    <property type="entry name" value="ANKYRIN REPEAT DOMAIN-CONTAINING PROTEIN 39-RELATED"/>
    <property type="match status" value="1"/>
</dbReference>
<feature type="region of interest" description="Disordered" evidence="4">
    <location>
        <begin position="171"/>
        <end position="199"/>
    </location>
</feature>
<keyword evidence="1" id="KW-0677">Repeat</keyword>
<evidence type="ECO:0000313" key="5">
    <source>
        <dbReference type="EMBL" id="EGD81270.1"/>
    </source>
</evidence>